<dbReference type="InterPro" id="IPR036412">
    <property type="entry name" value="HAD-like_sf"/>
</dbReference>
<dbReference type="AlphaFoldDB" id="A0A8S1CNG4"/>
<evidence type="ECO:0000256" key="2">
    <source>
        <dbReference type="ARBA" id="ARBA00022801"/>
    </source>
</evidence>
<reference evidence="5 6" key="1">
    <citation type="submission" date="2020-04" db="EMBL/GenBank/DDBJ databases">
        <authorList>
            <person name="Alioto T."/>
            <person name="Alioto T."/>
            <person name="Gomez Garrido J."/>
        </authorList>
    </citation>
    <scope>NUCLEOTIDE SEQUENCE [LARGE SCALE GENOMIC DNA]</scope>
</reference>
<keyword evidence="3" id="KW-0460">Magnesium</keyword>
<dbReference type="Proteomes" id="UP000494165">
    <property type="component" value="Unassembled WGS sequence"/>
</dbReference>
<dbReference type="InterPro" id="IPR006439">
    <property type="entry name" value="HAD-SF_hydro_IA"/>
</dbReference>
<evidence type="ECO:0000256" key="4">
    <source>
        <dbReference type="SAM" id="MobiDB-lite"/>
    </source>
</evidence>
<dbReference type="OrthoDB" id="1694274at2759"/>
<dbReference type="GO" id="GO:0046380">
    <property type="term" value="P:N-acetylneuraminate biosynthetic process"/>
    <property type="evidence" value="ECO:0007669"/>
    <property type="project" value="TreeGrafter"/>
</dbReference>
<feature type="compositionally biased region" description="Polar residues" evidence="4">
    <location>
        <begin position="217"/>
        <end position="228"/>
    </location>
</feature>
<dbReference type="InterPro" id="IPR051400">
    <property type="entry name" value="HAD-like_hydrolase"/>
</dbReference>
<accession>A0A8S1CNG4</accession>
<comment type="cofactor">
    <cofactor evidence="1">
        <name>Mg(2+)</name>
        <dbReference type="ChEBI" id="CHEBI:18420"/>
    </cofactor>
</comment>
<evidence type="ECO:0000313" key="5">
    <source>
        <dbReference type="EMBL" id="CAB3371945.1"/>
    </source>
</evidence>
<name>A0A8S1CNG4_9INSE</name>
<keyword evidence="6" id="KW-1185">Reference proteome</keyword>
<evidence type="ECO:0000256" key="3">
    <source>
        <dbReference type="ARBA" id="ARBA00022842"/>
    </source>
</evidence>
<dbReference type="PANTHER" id="PTHR46470:SF3">
    <property type="entry name" value="N-ACYLNEURAMINATE-9-PHOSPHATASE"/>
    <property type="match status" value="1"/>
</dbReference>
<feature type="region of interest" description="Disordered" evidence="4">
    <location>
        <begin position="209"/>
        <end position="228"/>
    </location>
</feature>
<sequence length="228" mass="25984">MWKVYQSLREQYNVPHDKAHDCTKKFLHAFRKCPDNKDCPSLDEWRRLLWAEALGNDYRHLAGAIYRQWLTLRYQYLALTPQVQQMLVTLREMRFRLALITNGSSRAQWEKVQLLQVQRFFDLVLVSGDLPWEKPNANIFLQACSILQVKPETAIMIGDKIETDILGGQILAATIWIRPSDTATAPPQASPDFTLSDVTHLSKVLNMAPSPPDLDDCNSNISNASDGS</sequence>
<dbReference type="SUPFAM" id="SSF56784">
    <property type="entry name" value="HAD-like"/>
    <property type="match status" value="1"/>
</dbReference>
<evidence type="ECO:0000256" key="1">
    <source>
        <dbReference type="ARBA" id="ARBA00001946"/>
    </source>
</evidence>
<keyword evidence="2" id="KW-0378">Hydrolase</keyword>
<organism evidence="5 6">
    <name type="scientific">Cloeon dipterum</name>
    <dbReference type="NCBI Taxonomy" id="197152"/>
    <lineage>
        <taxon>Eukaryota</taxon>
        <taxon>Metazoa</taxon>
        <taxon>Ecdysozoa</taxon>
        <taxon>Arthropoda</taxon>
        <taxon>Hexapoda</taxon>
        <taxon>Insecta</taxon>
        <taxon>Pterygota</taxon>
        <taxon>Palaeoptera</taxon>
        <taxon>Ephemeroptera</taxon>
        <taxon>Pisciforma</taxon>
        <taxon>Baetidae</taxon>
        <taxon>Cloeon</taxon>
    </lineage>
</organism>
<dbReference type="Gene3D" id="1.20.120.710">
    <property type="entry name" value="Haloacid dehalogenase hydrolase-like domain"/>
    <property type="match status" value="1"/>
</dbReference>
<gene>
    <name evidence="5" type="ORF">CLODIP_2_CD00447</name>
</gene>
<comment type="caution">
    <text evidence="5">The sequence shown here is derived from an EMBL/GenBank/DDBJ whole genome shotgun (WGS) entry which is preliminary data.</text>
</comment>
<protein>
    <recommendedName>
        <fullName evidence="7">N-acylneuraminate-9-phosphatase</fullName>
    </recommendedName>
</protein>
<evidence type="ECO:0008006" key="7">
    <source>
        <dbReference type="Google" id="ProtNLM"/>
    </source>
</evidence>
<dbReference type="PANTHER" id="PTHR46470">
    <property type="entry name" value="N-ACYLNEURAMINATE-9-PHOSPHATASE"/>
    <property type="match status" value="1"/>
</dbReference>
<dbReference type="InterPro" id="IPR041492">
    <property type="entry name" value="HAD_2"/>
</dbReference>
<dbReference type="InterPro" id="IPR023214">
    <property type="entry name" value="HAD_sf"/>
</dbReference>
<proteinExistence type="predicted"/>
<dbReference type="EMBL" id="CADEPI010000066">
    <property type="protein sequence ID" value="CAB3371945.1"/>
    <property type="molecule type" value="Genomic_DNA"/>
</dbReference>
<dbReference type="Gene3D" id="3.40.50.1000">
    <property type="entry name" value="HAD superfamily/HAD-like"/>
    <property type="match status" value="1"/>
</dbReference>
<dbReference type="NCBIfam" id="TIGR01549">
    <property type="entry name" value="HAD-SF-IA-v1"/>
    <property type="match status" value="1"/>
</dbReference>
<evidence type="ECO:0000313" key="6">
    <source>
        <dbReference type="Proteomes" id="UP000494165"/>
    </source>
</evidence>
<dbReference type="Pfam" id="PF13419">
    <property type="entry name" value="HAD_2"/>
    <property type="match status" value="1"/>
</dbReference>
<dbReference type="GO" id="GO:0050124">
    <property type="term" value="F:N-acylneuraminate-9-phosphatase activity"/>
    <property type="evidence" value="ECO:0007669"/>
    <property type="project" value="TreeGrafter"/>
</dbReference>